<feature type="transmembrane region" description="Helical" evidence="1">
    <location>
        <begin position="65"/>
        <end position="84"/>
    </location>
</feature>
<evidence type="ECO:0008006" key="4">
    <source>
        <dbReference type="Google" id="ProtNLM"/>
    </source>
</evidence>
<dbReference type="STRING" id="1075417.SAMN05421823_102468"/>
<protein>
    <recommendedName>
        <fullName evidence="4">II family cellulose-binding protein</fullName>
    </recommendedName>
</protein>
<proteinExistence type="predicted"/>
<keyword evidence="1" id="KW-0812">Transmembrane</keyword>
<organism evidence="2 3">
    <name type="scientific">Catalinimonas alkaloidigena</name>
    <dbReference type="NCBI Taxonomy" id="1075417"/>
    <lineage>
        <taxon>Bacteria</taxon>
        <taxon>Pseudomonadati</taxon>
        <taxon>Bacteroidota</taxon>
        <taxon>Cytophagia</taxon>
        <taxon>Cytophagales</taxon>
        <taxon>Catalimonadaceae</taxon>
        <taxon>Catalinimonas</taxon>
    </lineage>
</organism>
<reference evidence="2 3" key="1">
    <citation type="submission" date="2016-10" db="EMBL/GenBank/DDBJ databases">
        <authorList>
            <person name="de Groot N.N."/>
        </authorList>
    </citation>
    <scope>NUCLEOTIDE SEQUENCE [LARGE SCALE GENOMIC DNA]</scope>
    <source>
        <strain evidence="2 3">DSM 25186</strain>
    </source>
</reference>
<dbReference type="RefSeq" id="WP_089680145.1">
    <property type="nucleotide sequence ID" value="NZ_FNFO01000002.1"/>
</dbReference>
<feature type="transmembrane region" description="Helical" evidence="1">
    <location>
        <begin position="12"/>
        <end position="33"/>
    </location>
</feature>
<dbReference type="EMBL" id="FNFO01000002">
    <property type="protein sequence ID" value="SDK33046.1"/>
    <property type="molecule type" value="Genomic_DNA"/>
</dbReference>
<feature type="transmembrane region" description="Helical" evidence="1">
    <location>
        <begin position="90"/>
        <end position="111"/>
    </location>
</feature>
<keyword evidence="1" id="KW-0472">Membrane</keyword>
<accession>A0A1G9B0D9</accession>
<dbReference type="InterPro" id="IPR021279">
    <property type="entry name" value="DUF2721"/>
</dbReference>
<evidence type="ECO:0000256" key="1">
    <source>
        <dbReference type="SAM" id="Phobius"/>
    </source>
</evidence>
<evidence type="ECO:0000313" key="3">
    <source>
        <dbReference type="Proteomes" id="UP000198510"/>
    </source>
</evidence>
<keyword evidence="3" id="KW-1185">Reference proteome</keyword>
<dbReference type="Proteomes" id="UP000198510">
    <property type="component" value="Unassembled WGS sequence"/>
</dbReference>
<evidence type="ECO:0000313" key="2">
    <source>
        <dbReference type="EMBL" id="SDK33046.1"/>
    </source>
</evidence>
<dbReference type="OrthoDB" id="9813525at2"/>
<sequence>MALTLTTPALLFPALSLLLLAYTNRFLTIATLIRGLHSQYRDDPSQRILLQIKNLRLRVRLIRDMQFLGIMSLLLCVLCMFMLFKEWLLAARYTFAVSLMLMIGSLAVSAWEIYISVQAISIELSSLEDQSPK</sequence>
<name>A0A1G9B0D9_9BACT</name>
<dbReference type="AlphaFoldDB" id="A0A1G9B0D9"/>
<dbReference type="Pfam" id="PF11026">
    <property type="entry name" value="DUF2721"/>
    <property type="match status" value="1"/>
</dbReference>
<keyword evidence="1" id="KW-1133">Transmembrane helix</keyword>
<gene>
    <name evidence="2" type="ORF">SAMN05421823_102468</name>
</gene>